<name>A0A1Y3B9F8_EURMA</name>
<organism evidence="1 2">
    <name type="scientific">Euroglyphus maynei</name>
    <name type="common">Mayne's house dust mite</name>
    <dbReference type="NCBI Taxonomy" id="6958"/>
    <lineage>
        <taxon>Eukaryota</taxon>
        <taxon>Metazoa</taxon>
        <taxon>Ecdysozoa</taxon>
        <taxon>Arthropoda</taxon>
        <taxon>Chelicerata</taxon>
        <taxon>Arachnida</taxon>
        <taxon>Acari</taxon>
        <taxon>Acariformes</taxon>
        <taxon>Sarcoptiformes</taxon>
        <taxon>Astigmata</taxon>
        <taxon>Psoroptidia</taxon>
        <taxon>Analgoidea</taxon>
        <taxon>Pyroglyphidae</taxon>
        <taxon>Pyroglyphinae</taxon>
        <taxon>Euroglyphus</taxon>
    </lineage>
</organism>
<gene>
    <name evidence="1" type="ORF">BLA29_007501</name>
</gene>
<evidence type="ECO:0000313" key="2">
    <source>
        <dbReference type="Proteomes" id="UP000194236"/>
    </source>
</evidence>
<comment type="caution">
    <text evidence="1">The sequence shown here is derived from an EMBL/GenBank/DDBJ whole genome shotgun (WGS) entry which is preliminary data.</text>
</comment>
<accession>A0A1Y3B9F8</accession>
<protein>
    <submittedName>
        <fullName evidence="1">Uncharacterized protein</fullName>
    </submittedName>
</protein>
<reference evidence="1 2" key="1">
    <citation type="submission" date="2017-03" db="EMBL/GenBank/DDBJ databases">
        <title>Genome Survey of Euroglyphus maynei.</title>
        <authorList>
            <person name="Arlian L.G."/>
            <person name="Morgan M.S."/>
            <person name="Rider S.D."/>
        </authorList>
    </citation>
    <scope>NUCLEOTIDE SEQUENCE [LARGE SCALE GENOMIC DNA]</scope>
    <source>
        <strain evidence="1">Arlian Lab</strain>
        <tissue evidence="1">Whole body</tissue>
    </source>
</reference>
<evidence type="ECO:0000313" key="1">
    <source>
        <dbReference type="EMBL" id="OTF75875.1"/>
    </source>
</evidence>
<dbReference type="EMBL" id="MUJZ01039976">
    <property type="protein sequence ID" value="OTF75875.1"/>
    <property type="molecule type" value="Genomic_DNA"/>
</dbReference>
<dbReference type="Proteomes" id="UP000194236">
    <property type="component" value="Unassembled WGS sequence"/>
</dbReference>
<sequence length="73" mass="8388">MIIIEYLSVFSRRSYASYRNSTYLLTSLYHPNNPVIVHEYSIHSFGDDNDGGGCCSIVYGKHQNNGQYMVDIY</sequence>
<dbReference type="AlphaFoldDB" id="A0A1Y3B9F8"/>
<proteinExistence type="predicted"/>
<keyword evidence="2" id="KW-1185">Reference proteome</keyword>